<dbReference type="EMBL" id="CP119159">
    <property type="protein sequence ID" value="WEH23666.1"/>
    <property type="molecule type" value="Genomic_DNA"/>
</dbReference>
<dbReference type="GO" id="GO:0016020">
    <property type="term" value="C:membrane"/>
    <property type="evidence" value="ECO:0007669"/>
    <property type="project" value="InterPro"/>
</dbReference>
<dbReference type="EMBL" id="CP119528">
    <property type="protein sequence ID" value="WER41814.1"/>
    <property type="molecule type" value="Genomic_DNA"/>
</dbReference>
<keyword evidence="2" id="KW-0813">Transport</keyword>
<evidence type="ECO:0000313" key="14">
    <source>
        <dbReference type="Proteomes" id="UP000244140"/>
    </source>
</evidence>
<dbReference type="AlphaFoldDB" id="A0A1X3AM55"/>
<protein>
    <submittedName>
        <fullName evidence="9">PTS mannose transporter subunit IIA</fullName>
    </submittedName>
    <submittedName>
        <fullName evidence="10">PTS sugar transporter subunit IIA</fullName>
    </submittedName>
</protein>
<evidence type="ECO:0000313" key="15">
    <source>
        <dbReference type="Proteomes" id="UP000305511"/>
    </source>
</evidence>
<dbReference type="Gene3D" id="3.40.50.510">
    <property type="entry name" value="Phosphotransferase system, mannose-type IIA component"/>
    <property type="match status" value="1"/>
</dbReference>
<reference evidence="12 17" key="4">
    <citation type="submission" date="2023-02" db="EMBL/GenBank/DDBJ databases">
        <title>Results of the 2020 Genomic Proficiency Test for the network of European Union Reference Laboratory for Antimicrobial Resistance assessing whole genome sequencing capacities.</title>
        <authorList>
            <person name="Hoffmann M."/>
            <person name="Luo Y."/>
            <person name="Sorensen L.H."/>
            <person name="Pedersen S.K."/>
            <person name="Hendriksen R.S."/>
        </authorList>
    </citation>
    <scope>NUCLEOTIDE SEQUENCE [LARGE SCALE GENOMIC DNA]</scope>
    <source>
        <strain evidence="12 17">GENOMIC22-006</strain>
    </source>
</reference>
<dbReference type="Proteomes" id="UP001221642">
    <property type="component" value="Chromosome"/>
</dbReference>
<dbReference type="EMBL" id="SIYF01000128">
    <property type="protein sequence ID" value="TKK88291.1"/>
    <property type="molecule type" value="Genomic_DNA"/>
</dbReference>
<evidence type="ECO:0000313" key="9">
    <source>
        <dbReference type="EMBL" id="PTN78326.1"/>
    </source>
</evidence>
<evidence type="ECO:0000256" key="7">
    <source>
        <dbReference type="ARBA" id="ARBA00022777"/>
    </source>
</evidence>
<dbReference type="GO" id="GO:0005737">
    <property type="term" value="C:cytoplasm"/>
    <property type="evidence" value="ECO:0007669"/>
    <property type="project" value="UniProtKB-SubCell"/>
</dbReference>
<keyword evidence="3" id="KW-0963">Cytoplasm</keyword>
<sequence>MKLLITGHSEFSIGMQSALAMIAGELEDVIIIPFLAEETVDEYRQKVAAEIQMFDQAICFTDLLGGTPFKTCVEFSEEKDQVFVVSGTNLGMLLEGLMMRNSVTDSFEIAETVVQAGKSNIMLFEKNNETEELPEEGI</sequence>
<proteinExistence type="predicted"/>
<dbReference type="EMBL" id="CP060804">
    <property type="protein sequence ID" value="QNP36854.1"/>
    <property type="molecule type" value="Genomic_DNA"/>
</dbReference>
<keyword evidence="6" id="KW-0598">Phosphotransferase system</keyword>
<dbReference type="GO" id="GO:0009401">
    <property type="term" value="P:phosphoenolpyruvate-dependent sugar phosphotransferase system"/>
    <property type="evidence" value="ECO:0007669"/>
    <property type="project" value="UniProtKB-KW"/>
</dbReference>
<evidence type="ECO:0000256" key="1">
    <source>
        <dbReference type="ARBA" id="ARBA00004496"/>
    </source>
</evidence>
<evidence type="ECO:0000313" key="18">
    <source>
        <dbReference type="Proteomes" id="UP001222182"/>
    </source>
</evidence>
<gene>
    <name evidence="9" type="ORF">DAI13_11400</name>
    <name evidence="11" type="ORF">EY666_05895</name>
    <name evidence="10" type="ORF">H9Q64_10260</name>
    <name evidence="13" type="ORF">P0083_10800</name>
    <name evidence="12" type="ORF">P0D81_06485</name>
</gene>
<evidence type="ECO:0000313" key="13">
    <source>
        <dbReference type="EMBL" id="WER41814.1"/>
    </source>
</evidence>
<dbReference type="CDD" id="cd00006">
    <property type="entry name" value="PTS_IIA_man"/>
    <property type="match status" value="1"/>
</dbReference>
<dbReference type="RefSeq" id="WP_002383565.1">
    <property type="nucleotide sequence ID" value="NZ_AP031218.1"/>
</dbReference>
<dbReference type="Proteomes" id="UP000244140">
    <property type="component" value="Unassembled WGS sequence"/>
</dbReference>
<reference evidence="9 14" key="1">
    <citation type="submission" date="2018-04" db="EMBL/GenBank/DDBJ databases">
        <authorList>
            <person name="Van Tyne D."/>
        </authorList>
    </citation>
    <scope>NUCLEOTIDE SEQUENCE [LARGE SCALE GENOMIC DNA]</scope>
    <source>
        <strain evidence="9 14">B2535</strain>
    </source>
</reference>
<evidence type="ECO:0000313" key="12">
    <source>
        <dbReference type="EMBL" id="WEH23666.1"/>
    </source>
</evidence>
<dbReference type="PROSITE" id="PS51096">
    <property type="entry name" value="PTS_EIIA_TYPE_4"/>
    <property type="match status" value="1"/>
</dbReference>
<dbReference type="InterPro" id="IPR036662">
    <property type="entry name" value="PTS_EIIA_man-typ_sf"/>
</dbReference>
<dbReference type="Proteomes" id="UP000516122">
    <property type="component" value="Chromosome"/>
</dbReference>
<keyword evidence="4 10" id="KW-0762">Sugar transport</keyword>
<dbReference type="PANTHER" id="PTHR33799">
    <property type="entry name" value="PTS PERMEASE-RELATED-RELATED"/>
    <property type="match status" value="1"/>
</dbReference>
<reference evidence="13 18" key="5">
    <citation type="submission" date="2023-03" db="EMBL/GenBank/DDBJ databases">
        <title>Complete genome sequence of an Enterococcus faecalis urinary isolate.</title>
        <authorList>
            <person name="Brauer A.L."/>
            <person name="Armbruster C.E."/>
        </authorList>
    </citation>
    <scope>NUCLEOTIDE SEQUENCE [LARGE SCALE GENOMIC DNA]</scope>
    <source>
        <strain evidence="13 18">3143</strain>
    </source>
</reference>
<dbReference type="Pfam" id="PF03610">
    <property type="entry name" value="EIIA-man"/>
    <property type="match status" value="1"/>
</dbReference>
<keyword evidence="5" id="KW-0808">Transferase</keyword>
<dbReference type="EMBL" id="PZZH01000001">
    <property type="protein sequence ID" value="PTN78326.1"/>
    <property type="molecule type" value="Genomic_DNA"/>
</dbReference>
<dbReference type="InterPro" id="IPR033887">
    <property type="entry name" value="PTS_IIA_man"/>
</dbReference>
<dbReference type="InterPro" id="IPR051471">
    <property type="entry name" value="Bacterial_PTS_sugar_comp"/>
</dbReference>
<accession>A0A1X3AM55</accession>
<dbReference type="Proteomes" id="UP000305511">
    <property type="component" value="Unassembled WGS sequence"/>
</dbReference>
<evidence type="ECO:0000256" key="4">
    <source>
        <dbReference type="ARBA" id="ARBA00022597"/>
    </source>
</evidence>
<reference evidence="10 16" key="3">
    <citation type="submission" date="2020-08" db="EMBL/GenBank/DDBJ databases">
        <title>Enterococcus faecalis SF28073 genome assembly.</title>
        <authorList>
            <person name="Duerkop B.A."/>
            <person name="Johnson C.N."/>
        </authorList>
    </citation>
    <scope>NUCLEOTIDE SEQUENCE [LARGE SCALE GENOMIC DNA]</scope>
    <source>
        <strain evidence="10 16">SF28073</strain>
    </source>
</reference>
<evidence type="ECO:0000313" key="17">
    <source>
        <dbReference type="Proteomes" id="UP001221642"/>
    </source>
</evidence>
<evidence type="ECO:0000256" key="6">
    <source>
        <dbReference type="ARBA" id="ARBA00022683"/>
    </source>
</evidence>
<evidence type="ECO:0000256" key="2">
    <source>
        <dbReference type="ARBA" id="ARBA00022448"/>
    </source>
</evidence>
<evidence type="ECO:0000313" key="11">
    <source>
        <dbReference type="EMBL" id="TKK88291.1"/>
    </source>
</evidence>
<dbReference type="SUPFAM" id="SSF53062">
    <property type="entry name" value="PTS system fructose IIA component-like"/>
    <property type="match status" value="1"/>
</dbReference>
<evidence type="ECO:0000256" key="5">
    <source>
        <dbReference type="ARBA" id="ARBA00022679"/>
    </source>
</evidence>
<comment type="subcellular location">
    <subcellularLocation>
        <location evidence="1">Cytoplasm</location>
    </subcellularLocation>
</comment>
<dbReference type="InterPro" id="IPR004701">
    <property type="entry name" value="PTS_EIIA_man-typ"/>
</dbReference>
<evidence type="ECO:0000313" key="10">
    <source>
        <dbReference type="EMBL" id="QNP36854.1"/>
    </source>
</evidence>
<feature type="domain" description="PTS EIIA type-4" evidence="8">
    <location>
        <begin position="1"/>
        <end position="121"/>
    </location>
</feature>
<evidence type="ECO:0000259" key="8">
    <source>
        <dbReference type="PROSITE" id="PS51096"/>
    </source>
</evidence>
<name>A0A1X3AM55_ENTFL</name>
<organism evidence="9 14">
    <name type="scientific">Enterococcus faecalis</name>
    <name type="common">Streptococcus faecalis</name>
    <dbReference type="NCBI Taxonomy" id="1351"/>
    <lineage>
        <taxon>Bacteria</taxon>
        <taxon>Bacillati</taxon>
        <taxon>Bacillota</taxon>
        <taxon>Bacilli</taxon>
        <taxon>Lactobacillales</taxon>
        <taxon>Enterococcaceae</taxon>
        <taxon>Enterococcus</taxon>
    </lineage>
</organism>
<evidence type="ECO:0000256" key="3">
    <source>
        <dbReference type="ARBA" id="ARBA00022490"/>
    </source>
</evidence>
<evidence type="ECO:0000313" key="16">
    <source>
        <dbReference type="Proteomes" id="UP000516122"/>
    </source>
</evidence>
<dbReference type="Proteomes" id="UP001222182">
    <property type="component" value="Chromosome"/>
</dbReference>
<keyword evidence="7" id="KW-0418">Kinase</keyword>
<dbReference type="GO" id="GO:0016301">
    <property type="term" value="F:kinase activity"/>
    <property type="evidence" value="ECO:0007669"/>
    <property type="project" value="UniProtKB-KW"/>
</dbReference>
<dbReference type="PANTHER" id="PTHR33799:SF1">
    <property type="entry name" value="PTS SYSTEM MANNOSE-SPECIFIC EIIAB COMPONENT-RELATED"/>
    <property type="match status" value="1"/>
</dbReference>
<reference evidence="11 15" key="2">
    <citation type="submission" date="2019-02" db="EMBL/GenBank/DDBJ databases">
        <title>Bacteria dissemination in different level of health care in South Africa: the effectiveness of infections prevention and control.</title>
        <authorList>
            <person name="Shobo C."/>
            <person name="Amoako D.G."/>
            <person name="Allam M."/>
            <person name="Ismail A."/>
            <person name="Bester L.A."/>
            <person name="Essack S.Y."/>
        </authorList>
    </citation>
    <scope>NUCLEOTIDE SEQUENCE [LARGE SCALE GENOMIC DNA]</scope>
    <source>
        <strain evidence="11 15">2SIL2</strain>
    </source>
</reference>